<evidence type="ECO:0000256" key="6">
    <source>
        <dbReference type="ARBA" id="ARBA00023004"/>
    </source>
</evidence>
<organism evidence="8 9">
    <name type="scientific">Buddleja alternifolia</name>
    <dbReference type="NCBI Taxonomy" id="168488"/>
    <lineage>
        <taxon>Eukaryota</taxon>
        <taxon>Viridiplantae</taxon>
        <taxon>Streptophyta</taxon>
        <taxon>Embryophyta</taxon>
        <taxon>Tracheophyta</taxon>
        <taxon>Spermatophyta</taxon>
        <taxon>Magnoliopsida</taxon>
        <taxon>eudicotyledons</taxon>
        <taxon>Gunneridae</taxon>
        <taxon>Pentapetalae</taxon>
        <taxon>asterids</taxon>
        <taxon>lamiids</taxon>
        <taxon>Lamiales</taxon>
        <taxon>Scrophulariaceae</taxon>
        <taxon>Buddlejeae</taxon>
        <taxon>Buddleja</taxon>
    </lineage>
</organism>
<keyword evidence="7" id="KW-1133">Transmembrane helix</keyword>
<evidence type="ECO:0000256" key="4">
    <source>
        <dbReference type="ARBA" id="ARBA00022723"/>
    </source>
</evidence>
<evidence type="ECO:0000313" key="8">
    <source>
        <dbReference type="EMBL" id="KAG8375419.1"/>
    </source>
</evidence>
<keyword evidence="3" id="KW-0349">Heme</keyword>
<proteinExistence type="inferred from homology"/>
<keyword evidence="9" id="KW-1185">Reference proteome</keyword>
<name>A0AAV6WXI6_9LAMI</name>
<dbReference type="GO" id="GO:0020037">
    <property type="term" value="F:heme binding"/>
    <property type="evidence" value="ECO:0007669"/>
    <property type="project" value="InterPro"/>
</dbReference>
<sequence length="320" mass="36406">MEFEFPSKLIVLVSFFLFIFIVLKLLGWNSTTNSSPLNLIPGPRKLPLIGNLHLLVGNPLPHRAFRDLADKYGPLMHLQLGEVPFIIVSSIEVAKQILKTHDLNFANRPPVVSVKTSSYNYTDIAFSPYGEYWRSLRKICILELLSARRVQSFRHIREEENRDLAKWIASNEGLPINMSERIYLSTYDITTRASLGKKTSEKGTFTSMIKEVVKLAGGLNIADLYPSIGFLPLITGIKFRIERMHQKTDRILNSIINEHRVSSATKTDDDEKTEDLADILLKYQEDGVELALTTDNVKAVLLAPLRVLWNLRRLRSGFIL</sequence>
<dbReference type="GO" id="GO:0005506">
    <property type="term" value="F:iron ion binding"/>
    <property type="evidence" value="ECO:0007669"/>
    <property type="project" value="InterPro"/>
</dbReference>
<dbReference type="GO" id="GO:0016020">
    <property type="term" value="C:membrane"/>
    <property type="evidence" value="ECO:0007669"/>
    <property type="project" value="UniProtKB-SubCell"/>
</dbReference>
<protein>
    <recommendedName>
        <fullName evidence="10">Cytochrome P450</fullName>
    </recommendedName>
</protein>
<feature type="transmembrane region" description="Helical" evidence="7">
    <location>
        <begin position="9"/>
        <end position="28"/>
    </location>
</feature>
<keyword evidence="7" id="KW-0812">Transmembrane</keyword>
<evidence type="ECO:0000313" key="9">
    <source>
        <dbReference type="Proteomes" id="UP000826271"/>
    </source>
</evidence>
<dbReference type="GO" id="GO:0004497">
    <property type="term" value="F:monooxygenase activity"/>
    <property type="evidence" value="ECO:0007669"/>
    <property type="project" value="InterPro"/>
</dbReference>
<keyword evidence="6" id="KW-0408">Iron</keyword>
<keyword evidence="5" id="KW-0560">Oxidoreductase</keyword>
<dbReference type="InterPro" id="IPR001128">
    <property type="entry name" value="Cyt_P450"/>
</dbReference>
<dbReference type="InterPro" id="IPR002401">
    <property type="entry name" value="Cyt_P450_E_grp-I"/>
</dbReference>
<dbReference type="PRINTS" id="PR00463">
    <property type="entry name" value="EP450I"/>
</dbReference>
<dbReference type="GO" id="GO:0016705">
    <property type="term" value="F:oxidoreductase activity, acting on paired donors, with incorporation or reduction of molecular oxygen"/>
    <property type="evidence" value="ECO:0007669"/>
    <property type="project" value="InterPro"/>
</dbReference>
<evidence type="ECO:0000256" key="5">
    <source>
        <dbReference type="ARBA" id="ARBA00023002"/>
    </source>
</evidence>
<dbReference type="SUPFAM" id="SSF48264">
    <property type="entry name" value="Cytochrome P450"/>
    <property type="match status" value="1"/>
</dbReference>
<evidence type="ECO:0000256" key="1">
    <source>
        <dbReference type="ARBA" id="ARBA00004167"/>
    </source>
</evidence>
<comment type="similarity">
    <text evidence="2">Belongs to the cytochrome P450 family.</text>
</comment>
<comment type="caution">
    <text evidence="8">The sequence shown here is derived from an EMBL/GenBank/DDBJ whole genome shotgun (WGS) entry which is preliminary data.</text>
</comment>
<evidence type="ECO:0000256" key="2">
    <source>
        <dbReference type="ARBA" id="ARBA00010617"/>
    </source>
</evidence>
<comment type="subcellular location">
    <subcellularLocation>
        <location evidence="1">Membrane</location>
        <topology evidence="1">Single-pass membrane protein</topology>
    </subcellularLocation>
</comment>
<evidence type="ECO:0008006" key="10">
    <source>
        <dbReference type="Google" id="ProtNLM"/>
    </source>
</evidence>
<evidence type="ECO:0000256" key="3">
    <source>
        <dbReference type="ARBA" id="ARBA00022617"/>
    </source>
</evidence>
<dbReference type="PANTHER" id="PTHR47955">
    <property type="entry name" value="CYTOCHROME P450 FAMILY 71 PROTEIN"/>
    <property type="match status" value="1"/>
</dbReference>
<dbReference type="InterPro" id="IPR036396">
    <property type="entry name" value="Cyt_P450_sf"/>
</dbReference>
<keyword evidence="4" id="KW-0479">Metal-binding</keyword>
<evidence type="ECO:0000256" key="7">
    <source>
        <dbReference type="SAM" id="Phobius"/>
    </source>
</evidence>
<dbReference type="Pfam" id="PF00067">
    <property type="entry name" value="p450"/>
    <property type="match status" value="1"/>
</dbReference>
<gene>
    <name evidence="8" type="ORF">BUALT_Bualt10G0098100</name>
</gene>
<dbReference type="AlphaFoldDB" id="A0AAV6WXI6"/>
<dbReference type="PANTHER" id="PTHR47955:SF8">
    <property type="entry name" value="CYTOCHROME P450 71D11-LIKE"/>
    <property type="match status" value="1"/>
</dbReference>
<reference evidence="8" key="1">
    <citation type="submission" date="2019-10" db="EMBL/GenBank/DDBJ databases">
        <authorList>
            <person name="Zhang R."/>
            <person name="Pan Y."/>
            <person name="Wang J."/>
            <person name="Ma R."/>
            <person name="Yu S."/>
        </authorList>
    </citation>
    <scope>NUCLEOTIDE SEQUENCE</scope>
    <source>
        <strain evidence="8">LA-IB0</strain>
        <tissue evidence="8">Leaf</tissue>
    </source>
</reference>
<dbReference type="Gene3D" id="1.10.630.10">
    <property type="entry name" value="Cytochrome P450"/>
    <property type="match status" value="1"/>
</dbReference>
<dbReference type="EMBL" id="WHWC01000010">
    <property type="protein sequence ID" value="KAG8375419.1"/>
    <property type="molecule type" value="Genomic_DNA"/>
</dbReference>
<dbReference type="Proteomes" id="UP000826271">
    <property type="component" value="Unassembled WGS sequence"/>
</dbReference>
<accession>A0AAV6WXI6</accession>
<keyword evidence="7" id="KW-0472">Membrane</keyword>